<evidence type="ECO:0000313" key="2">
    <source>
        <dbReference type="Proteomes" id="UP001299235"/>
    </source>
</evidence>
<comment type="caution">
    <text evidence="1">The sequence shown here is derived from an EMBL/GenBank/DDBJ whole genome shotgun (WGS) entry which is preliminary data.</text>
</comment>
<accession>A0ABS8F0E2</accession>
<dbReference type="EMBL" id="JAJEQE010000084">
    <property type="protein sequence ID" value="MCC2150464.1"/>
    <property type="molecule type" value="Genomic_DNA"/>
</dbReference>
<dbReference type="Proteomes" id="UP001299235">
    <property type="component" value="Unassembled WGS sequence"/>
</dbReference>
<sequence>MSKIIKVSTDLEVTVHDFPQGTIREQNRQLCELIGNGCEMIEHVMPRRLYNELGHTTEVKRENSKCVAMLVDEEFLFKNELQFNPIGCYLYETDKHGSPIMGNILFVGDTYTDDGITFSGIEEETFNKLYEQLKQLAWKAGGAK</sequence>
<evidence type="ECO:0000313" key="1">
    <source>
        <dbReference type="EMBL" id="MCC2150464.1"/>
    </source>
</evidence>
<protein>
    <submittedName>
        <fullName evidence="1">Uncharacterized protein</fullName>
    </submittedName>
</protein>
<name>A0ABS8F0E2_9FIRM</name>
<dbReference type="RefSeq" id="WP_248836135.1">
    <property type="nucleotide sequence ID" value="NZ_JAJEQE010000084.1"/>
</dbReference>
<reference evidence="1 2" key="1">
    <citation type="submission" date="2021-10" db="EMBL/GenBank/DDBJ databases">
        <title>Anaerobic single-cell dispensing facilitates the cultivation of human gut bacteria.</title>
        <authorList>
            <person name="Afrizal A."/>
        </authorList>
    </citation>
    <scope>NUCLEOTIDE SEQUENCE [LARGE SCALE GENOMIC DNA]</scope>
    <source>
        <strain evidence="1 2">CLA-AA-H246</strain>
    </source>
</reference>
<gene>
    <name evidence="1" type="ORF">LKD42_14645</name>
</gene>
<keyword evidence="2" id="KW-1185">Reference proteome</keyword>
<proteinExistence type="predicted"/>
<organism evidence="1 2">
    <name type="scientific">Hominisplanchenecus faecis</name>
    <dbReference type="NCBI Taxonomy" id="2885351"/>
    <lineage>
        <taxon>Bacteria</taxon>
        <taxon>Bacillati</taxon>
        <taxon>Bacillota</taxon>
        <taxon>Clostridia</taxon>
        <taxon>Lachnospirales</taxon>
        <taxon>Lachnospiraceae</taxon>
        <taxon>Hominisplanchenecus</taxon>
    </lineage>
</organism>